<feature type="region of interest" description="Disordered" evidence="1">
    <location>
        <begin position="37"/>
        <end position="63"/>
    </location>
</feature>
<accession>A0AAV9UA16</accession>
<comment type="caution">
    <text evidence="3">The sequence shown here is derived from an EMBL/GenBank/DDBJ whole genome shotgun (WGS) entry which is preliminary data.</text>
</comment>
<dbReference type="AlphaFoldDB" id="A0AAV9UA16"/>
<dbReference type="EMBL" id="JAVHNQ010000011">
    <property type="protein sequence ID" value="KAK6336152.1"/>
    <property type="molecule type" value="Genomic_DNA"/>
</dbReference>
<protein>
    <recommendedName>
        <fullName evidence="5">GPI anchored protein</fullName>
    </recommendedName>
</protein>
<feature type="signal peptide" evidence="2">
    <location>
        <begin position="1"/>
        <end position="19"/>
    </location>
</feature>
<dbReference type="Proteomes" id="UP001375240">
    <property type="component" value="Unassembled WGS sequence"/>
</dbReference>
<keyword evidence="2" id="KW-0732">Signal</keyword>
<feature type="chain" id="PRO_5043877766" description="GPI anchored protein" evidence="2">
    <location>
        <begin position="20"/>
        <end position="395"/>
    </location>
</feature>
<proteinExistence type="predicted"/>
<gene>
    <name evidence="3" type="ORF">TWF696_001718</name>
</gene>
<organism evidence="3 4">
    <name type="scientific">Orbilia brochopaga</name>
    <dbReference type="NCBI Taxonomy" id="3140254"/>
    <lineage>
        <taxon>Eukaryota</taxon>
        <taxon>Fungi</taxon>
        <taxon>Dikarya</taxon>
        <taxon>Ascomycota</taxon>
        <taxon>Pezizomycotina</taxon>
        <taxon>Orbiliomycetes</taxon>
        <taxon>Orbiliales</taxon>
        <taxon>Orbiliaceae</taxon>
        <taxon>Orbilia</taxon>
    </lineage>
</organism>
<reference evidence="3 4" key="1">
    <citation type="submission" date="2019-10" db="EMBL/GenBank/DDBJ databases">
        <authorList>
            <person name="Palmer J.M."/>
        </authorList>
    </citation>
    <scope>NUCLEOTIDE SEQUENCE [LARGE SCALE GENOMIC DNA]</scope>
    <source>
        <strain evidence="3 4">TWF696</strain>
    </source>
</reference>
<evidence type="ECO:0000256" key="1">
    <source>
        <dbReference type="SAM" id="MobiDB-lite"/>
    </source>
</evidence>
<feature type="region of interest" description="Disordered" evidence="1">
    <location>
        <begin position="259"/>
        <end position="356"/>
    </location>
</feature>
<evidence type="ECO:0000256" key="2">
    <source>
        <dbReference type="SAM" id="SignalP"/>
    </source>
</evidence>
<evidence type="ECO:0008006" key="5">
    <source>
        <dbReference type="Google" id="ProtNLM"/>
    </source>
</evidence>
<name>A0AAV9UA16_9PEZI</name>
<evidence type="ECO:0000313" key="4">
    <source>
        <dbReference type="Proteomes" id="UP001375240"/>
    </source>
</evidence>
<keyword evidence="4" id="KW-1185">Reference proteome</keyword>
<evidence type="ECO:0000313" key="3">
    <source>
        <dbReference type="EMBL" id="KAK6336152.1"/>
    </source>
</evidence>
<feature type="compositionally biased region" description="Low complexity" evidence="1">
    <location>
        <begin position="266"/>
        <end position="349"/>
    </location>
</feature>
<sequence>MILLRPSLLSLSLLPLSLAELLSYDIAPGRLLENTPGQLFSSSSRRDIPTPPPPSKNTNPLPRWLPRAMNNNLQARQMSATGDRSAGLICVANGPSCGPGAFCFDGLGCCQAGQTGCGSNSCCTADQTCCSAQGGGCCPAGYNCVSINGKPGCCLDGTSCDGVGEVVSIVEGVANPNDGGVCLNSGFGICPSRTFCCPSGRKCLRDAEGKAACERVCEDASFFVCPSNDFCCPNGSTCFVDSTGRSRCRVTIVTTITSDPPASTATLSTPGSTSTIPPSLTESTSTSTTSTTDTPISTTSDVPTSGTSTTATDSSSSSSSETTSLVVETTSSSSAAASSTAAASSSRNGGLNGPLPSPNGGLDNIFTNSGVRIQPGVTIIPSMFAVALGFAIVLL</sequence>